<dbReference type="Pfam" id="PF07743">
    <property type="entry name" value="HSCB_C"/>
    <property type="match status" value="1"/>
</dbReference>
<dbReference type="Gene3D" id="1.20.1280.20">
    <property type="entry name" value="HscB, C-terminal domain"/>
    <property type="match status" value="1"/>
</dbReference>
<keyword evidence="6" id="KW-1185">Reference proteome</keyword>
<evidence type="ECO:0000313" key="6">
    <source>
        <dbReference type="Proteomes" id="UP000094285"/>
    </source>
</evidence>
<evidence type="ECO:0000256" key="3">
    <source>
        <dbReference type="SAM" id="Coils"/>
    </source>
</evidence>
<reference evidence="6" key="1">
    <citation type="submission" date="2016-05" db="EMBL/GenBank/DDBJ databases">
        <title>Comparative genomics of biotechnologically important yeasts.</title>
        <authorList>
            <consortium name="DOE Joint Genome Institute"/>
            <person name="Riley R."/>
            <person name="Haridas S."/>
            <person name="Wolfe K.H."/>
            <person name="Lopes M.R."/>
            <person name="Hittinger C.T."/>
            <person name="Goker M."/>
            <person name="Salamov A."/>
            <person name="Wisecaver J."/>
            <person name="Long T.M."/>
            <person name="Aerts A.L."/>
            <person name="Barry K."/>
            <person name="Choi C."/>
            <person name="Clum A."/>
            <person name="Coughlan A.Y."/>
            <person name="Deshpande S."/>
            <person name="Douglass A.P."/>
            <person name="Hanson S.J."/>
            <person name="Klenk H.-P."/>
            <person name="Labutti K."/>
            <person name="Lapidus A."/>
            <person name="Lindquist E."/>
            <person name="Lipzen A."/>
            <person name="Meier-Kolthoff J.P."/>
            <person name="Ohm R.A."/>
            <person name="Otillar R.P."/>
            <person name="Pangilinan J."/>
            <person name="Peng Y."/>
            <person name="Rokas A."/>
            <person name="Rosa C.A."/>
            <person name="Scheuner C."/>
            <person name="Sibirny A.A."/>
            <person name="Slot J.C."/>
            <person name="Stielow J.B."/>
            <person name="Sun H."/>
            <person name="Kurtzman C.P."/>
            <person name="Blackwell M."/>
            <person name="Grigoriev I.V."/>
            <person name="Jeffries T.W."/>
        </authorList>
    </citation>
    <scope>NUCLEOTIDE SEQUENCE [LARGE SCALE GENOMIC DNA]</scope>
    <source>
        <strain evidence="6">NRRL Y-17324</strain>
    </source>
</reference>
<evidence type="ECO:0000313" key="5">
    <source>
        <dbReference type="EMBL" id="ODV79667.1"/>
    </source>
</evidence>
<dbReference type="GeneID" id="30985684"/>
<keyword evidence="2" id="KW-0143">Chaperone</keyword>
<dbReference type="InterPro" id="IPR004640">
    <property type="entry name" value="HscB"/>
</dbReference>
<dbReference type="GO" id="GO:0001671">
    <property type="term" value="F:ATPase activator activity"/>
    <property type="evidence" value="ECO:0007669"/>
    <property type="project" value="InterPro"/>
</dbReference>
<comment type="similarity">
    <text evidence="1">Belongs to the HscB family.</text>
</comment>
<dbReference type="RefSeq" id="XP_020064789.1">
    <property type="nucleotide sequence ID" value="XM_020211548.1"/>
</dbReference>
<evidence type="ECO:0000259" key="4">
    <source>
        <dbReference type="Pfam" id="PF07743"/>
    </source>
</evidence>
<dbReference type="InterPro" id="IPR036869">
    <property type="entry name" value="J_dom_sf"/>
</dbReference>
<feature type="coiled-coil region" evidence="3">
    <location>
        <begin position="142"/>
        <end position="169"/>
    </location>
</feature>
<dbReference type="SUPFAM" id="SSF47144">
    <property type="entry name" value="HSC20 (HSCB), C-terminal oligomerisation domain"/>
    <property type="match status" value="1"/>
</dbReference>
<dbReference type="PANTHER" id="PTHR14021">
    <property type="entry name" value="IRON-SULFUR CLUSTER CO-CHAPERONE PROTEIN HSCB"/>
    <property type="match status" value="1"/>
</dbReference>
<dbReference type="Proteomes" id="UP000094285">
    <property type="component" value="Unassembled WGS sequence"/>
</dbReference>
<gene>
    <name evidence="5" type="ORF">CANTADRAFT_89309</name>
</gene>
<dbReference type="EMBL" id="KV453911">
    <property type="protein sequence ID" value="ODV79667.1"/>
    <property type="molecule type" value="Genomic_DNA"/>
</dbReference>
<keyword evidence="3" id="KW-0175">Coiled coil</keyword>
<dbReference type="PANTHER" id="PTHR14021:SF15">
    <property type="entry name" value="IRON-SULFUR CLUSTER CO-CHAPERONE PROTEIN HSCB"/>
    <property type="match status" value="1"/>
</dbReference>
<accession>A0A1E4SJQ5</accession>
<dbReference type="GO" id="GO:0044571">
    <property type="term" value="P:[2Fe-2S] cluster assembly"/>
    <property type="evidence" value="ECO:0007669"/>
    <property type="project" value="InterPro"/>
</dbReference>
<dbReference type="SUPFAM" id="SSF46565">
    <property type="entry name" value="Chaperone J-domain"/>
    <property type="match status" value="1"/>
</dbReference>
<dbReference type="GO" id="GO:0005739">
    <property type="term" value="C:mitochondrion"/>
    <property type="evidence" value="ECO:0007669"/>
    <property type="project" value="TreeGrafter"/>
</dbReference>
<evidence type="ECO:0000256" key="2">
    <source>
        <dbReference type="ARBA" id="ARBA00023186"/>
    </source>
</evidence>
<organism evidence="5 6">
    <name type="scientific">Suhomyces tanzawaensis NRRL Y-17324</name>
    <dbReference type="NCBI Taxonomy" id="984487"/>
    <lineage>
        <taxon>Eukaryota</taxon>
        <taxon>Fungi</taxon>
        <taxon>Dikarya</taxon>
        <taxon>Ascomycota</taxon>
        <taxon>Saccharomycotina</taxon>
        <taxon>Pichiomycetes</taxon>
        <taxon>Debaryomycetaceae</taxon>
        <taxon>Suhomyces</taxon>
    </lineage>
</organism>
<name>A0A1E4SJQ5_9ASCO</name>
<protein>
    <recommendedName>
        <fullName evidence="4">Co-chaperone HscB C-terminal oligomerisation domain-containing protein</fullName>
    </recommendedName>
</protein>
<dbReference type="GO" id="GO:0051259">
    <property type="term" value="P:protein complex oligomerization"/>
    <property type="evidence" value="ECO:0007669"/>
    <property type="project" value="InterPro"/>
</dbReference>
<dbReference type="Gene3D" id="1.10.287.110">
    <property type="entry name" value="DnaJ domain"/>
    <property type="match status" value="1"/>
</dbReference>
<feature type="domain" description="Co-chaperone HscB C-terminal oligomerisation" evidence="4">
    <location>
        <begin position="133"/>
        <end position="208"/>
    </location>
</feature>
<dbReference type="NCBIfam" id="TIGR00714">
    <property type="entry name" value="hscB"/>
    <property type="match status" value="1"/>
</dbReference>
<sequence>MSRPLHVIHLLPLDPVKSFFQLFPKTFPEGGPPQDSFMTSPKALRREYRVLQSENHPDILIGSSALNKAGSSGDASFSSIINRAYTTLRNPYSRIAHLIQLYHPQELDITQDDTAKELIAKFQSQSPESSLEYKEMLLMVLEAHESLEMAEQESELEDLSAENDERIKESEKTIDAIIQNHWPITDWDALMMEAIRLKYWVNIQNGIKEWEPGKPVHLTH</sequence>
<dbReference type="AlphaFoldDB" id="A0A1E4SJQ5"/>
<dbReference type="GO" id="GO:0051087">
    <property type="term" value="F:protein-folding chaperone binding"/>
    <property type="evidence" value="ECO:0007669"/>
    <property type="project" value="InterPro"/>
</dbReference>
<proteinExistence type="inferred from homology"/>
<dbReference type="STRING" id="984487.A0A1E4SJQ5"/>
<dbReference type="InterPro" id="IPR036386">
    <property type="entry name" value="HscB_C_sf"/>
</dbReference>
<evidence type="ECO:0000256" key="1">
    <source>
        <dbReference type="ARBA" id="ARBA00010476"/>
    </source>
</evidence>
<dbReference type="OrthoDB" id="448954at2759"/>
<dbReference type="InterPro" id="IPR009073">
    <property type="entry name" value="HscB_oligo_C"/>
</dbReference>